<comment type="caution">
    <text evidence="1">The sequence shown here is derived from an EMBL/GenBank/DDBJ whole genome shotgun (WGS) entry which is preliminary data.</text>
</comment>
<sequence>MSPISRLPLPSIALVLTTDHALIPRRPSVISMAPSVHSPAKFYVPQTDMMQTIRSRDYEPVPPAYDWHVHEHHEKHVTFVEDNAPMELAESIYEERIVEGRSVIIRQVVKDKLSNILFTFRRILCVEIPQTCFGKISRH</sequence>
<dbReference type="Proteomes" id="UP000567179">
    <property type="component" value="Unassembled WGS sequence"/>
</dbReference>
<proteinExistence type="predicted"/>
<dbReference type="OrthoDB" id="3121629at2759"/>
<name>A0A8H5EZZ0_9AGAR</name>
<reference evidence="1 2" key="1">
    <citation type="journal article" date="2020" name="ISME J.">
        <title>Uncovering the hidden diversity of litter-decomposition mechanisms in mushroom-forming fungi.</title>
        <authorList>
            <person name="Floudas D."/>
            <person name="Bentzer J."/>
            <person name="Ahren D."/>
            <person name="Johansson T."/>
            <person name="Persson P."/>
            <person name="Tunlid A."/>
        </authorList>
    </citation>
    <scope>NUCLEOTIDE SEQUENCE [LARGE SCALE GENOMIC DNA]</scope>
    <source>
        <strain evidence="1 2">CBS 101986</strain>
    </source>
</reference>
<evidence type="ECO:0000313" key="1">
    <source>
        <dbReference type="EMBL" id="KAF5318193.1"/>
    </source>
</evidence>
<protein>
    <submittedName>
        <fullName evidence="1">Uncharacterized protein</fullName>
    </submittedName>
</protein>
<keyword evidence="2" id="KW-1185">Reference proteome</keyword>
<dbReference type="AlphaFoldDB" id="A0A8H5EZZ0"/>
<accession>A0A8H5EZZ0</accession>
<evidence type="ECO:0000313" key="2">
    <source>
        <dbReference type="Proteomes" id="UP000567179"/>
    </source>
</evidence>
<gene>
    <name evidence="1" type="ORF">D9619_012150</name>
</gene>
<organism evidence="1 2">
    <name type="scientific">Psilocybe cf. subviscida</name>
    <dbReference type="NCBI Taxonomy" id="2480587"/>
    <lineage>
        <taxon>Eukaryota</taxon>
        <taxon>Fungi</taxon>
        <taxon>Dikarya</taxon>
        <taxon>Basidiomycota</taxon>
        <taxon>Agaricomycotina</taxon>
        <taxon>Agaricomycetes</taxon>
        <taxon>Agaricomycetidae</taxon>
        <taxon>Agaricales</taxon>
        <taxon>Agaricineae</taxon>
        <taxon>Strophariaceae</taxon>
        <taxon>Psilocybe</taxon>
    </lineage>
</organism>
<dbReference type="EMBL" id="JAACJJ010000031">
    <property type="protein sequence ID" value="KAF5318193.1"/>
    <property type="molecule type" value="Genomic_DNA"/>
</dbReference>